<comment type="caution">
    <text evidence="2">The sequence shown here is derived from an EMBL/GenBank/DDBJ whole genome shotgun (WGS) entry which is preliminary data.</text>
</comment>
<dbReference type="RefSeq" id="WP_008952276.1">
    <property type="nucleotide sequence ID" value="NZ_ACIS01000001.1"/>
</dbReference>
<proteinExistence type="predicted"/>
<dbReference type="AlphaFoldDB" id="B9YYS1"/>
<accession>B9YYS1</accession>
<organism evidence="2 3">
    <name type="scientific">Pseudogulbenkiania ferrooxidans 2002</name>
    <dbReference type="NCBI Taxonomy" id="279714"/>
    <lineage>
        <taxon>Bacteria</taxon>
        <taxon>Pseudomonadati</taxon>
        <taxon>Pseudomonadota</taxon>
        <taxon>Betaproteobacteria</taxon>
        <taxon>Neisseriales</taxon>
        <taxon>Chromobacteriaceae</taxon>
        <taxon>Pseudogulbenkiania</taxon>
    </lineage>
</organism>
<evidence type="ECO:0000313" key="2">
    <source>
        <dbReference type="EMBL" id="EEG10274.1"/>
    </source>
</evidence>
<evidence type="ECO:0000313" key="3">
    <source>
        <dbReference type="Proteomes" id="UP000003165"/>
    </source>
</evidence>
<evidence type="ECO:0000256" key="1">
    <source>
        <dbReference type="SAM" id="MobiDB-lite"/>
    </source>
</evidence>
<protein>
    <submittedName>
        <fullName evidence="2">Uncharacterized protein</fullName>
    </submittedName>
</protein>
<reference evidence="2 3" key="1">
    <citation type="submission" date="2009-02" db="EMBL/GenBank/DDBJ databases">
        <title>Sequencing of the draft genome and assembly of Lutiella nitroferrum 2002.</title>
        <authorList>
            <consortium name="US DOE Joint Genome Institute (JGI-PGF)"/>
            <person name="Lucas S."/>
            <person name="Copeland A."/>
            <person name="Lapidus A."/>
            <person name="Glavina del Rio T."/>
            <person name="Tice H."/>
            <person name="Bruce D."/>
            <person name="Goodwin L."/>
            <person name="Pitluck S."/>
            <person name="Larimer F."/>
            <person name="Land M.L."/>
            <person name="Hauser L."/>
            <person name="Coates J.D."/>
        </authorList>
    </citation>
    <scope>NUCLEOTIDE SEQUENCE [LARGE SCALE GENOMIC DNA]</scope>
    <source>
        <strain evidence="2 3">2002</strain>
    </source>
</reference>
<gene>
    <name evidence="2" type="ORF">FuraDRAFT_0256</name>
</gene>
<keyword evidence="3" id="KW-1185">Reference proteome</keyword>
<sequence>MARFYPQRDYIAMRAELRANELGGKPLPRSTPQDKRKAAARREIENRRIEKEARA</sequence>
<dbReference type="Proteomes" id="UP000003165">
    <property type="component" value="Unassembled WGS sequence"/>
</dbReference>
<dbReference type="EMBL" id="ACIS01000001">
    <property type="protein sequence ID" value="EEG10274.1"/>
    <property type="molecule type" value="Genomic_DNA"/>
</dbReference>
<feature type="region of interest" description="Disordered" evidence="1">
    <location>
        <begin position="19"/>
        <end position="55"/>
    </location>
</feature>
<name>B9YYS1_9NEIS</name>
<feature type="compositionally biased region" description="Basic and acidic residues" evidence="1">
    <location>
        <begin position="32"/>
        <end position="55"/>
    </location>
</feature>